<gene>
    <name evidence="2" type="ORF">UFOPK4080_00057</name>
</gene>
<evidence type="ECO:0000313" key="2">
    <source>
        <dbReference type="EMBL" id="CAB4329740.1"/>
    </source>
</evidence>
<evidence type="ECO:0000259" key="1">
    <source>
        <dbReference type="PROSITE" id="PS50110"/>
    </source>
</evidence>
<sequence>MSENSELRERKYSIVLYSDDSSVRQSIISALGSRVAPDMAEHAIHEFATGPALRLFVDSKKPGSETPIDLFILDGETVPEGGLGVARQLKDEVFNCPPVLVITGRKADAWLAAWSRAEANVLHPVDPFTLAHTVADLLRARTTSLTVQ</sequence>
<dbReference type="Gene3D" id="3.40.50.2300">
    <property type="match status" value="1"/>
</dbReference>
<dbReference type="SUPFAM" id="SSF52172">
    <property type="entry name" value="CheY-like"/>
    <property type="match status" value="1"/>
</dbReference>
<dbReference type="EMBL" id="CAESAG010000003">
    <property type="protein sequence ID" value="CAB4329740.1"/>
    <property type="molecule type" value="Genomic_DNA"/>
</dbReference>
<dbReference type="GO" id="GO:0000160">
    <property type="term" value="P:phosphorelay signal transduction system"/>
    <property type="evidence" value="ECO:0007669"/>
    <property type="project" value="InterPro"/>
</dbReference>
<name>A0A6J5YP11_9ZZZZ</name>
<feature type="domain" description="Response regulatory" evidence="1">
    <location>
        <begin position="13"/>
        <end position="138"/>
    </location>
</feature>
<dbReference type="InterPro" id="IPR011006">
    <property type="entry name" value="CheY-like_superfamily"/>
</dbReference>
<proteinExistence type="predicted"/>
<protein>
    <submittedName>
        <fullName evidence="2">Unannotated protein</fullName>
    </submittedName>
</protein>
<dbReference type="PROSITE" id="PS50110">
    <property type="entry name" value="RESPONSE_REGULATORY"/>
    <property type="match status" value="1"/>
</dbReference>
<organism evidence="2">
    <name type="scientific">freshwater metagenome</name>
    <dbReference type="NCBI Taxonomy" id="449393"/>
    <lineage>
        <taxon>unclassified sequences</taxon>
        <taxon>metagenomes</taxon>
        <taxon>ecological metagenomes</taxon>
    </lineage>
</organism>
<accession>A0A6J5YP11</accession>
<dbReference type="AlphaFoldDB" id="A0A6J5YP11"/>
<reference evidence="2" key="1">
    <citation type="submission" date="2020-05" db="EMBL/GenBank/DDBJ databases">
        <authorList>
            <person name="Chiriac C."/>
            <person name="Salcher M."/>
            <person name="Ghai R."/>
            <person name="Kavagutti S V."/>
        </authorList>
    </citation>
    <scope>NUCLEOTIDE SEQUENCE</scope>
</reference>
<dbReference type="InterPro" id="IPR001789">
    <property type="entry name" value="Sig_transdc_resp-reg_receiver"/>
</dbReference>